<dbReference type="EMBL" id="OX459957">
    <property type="protein sequence ID" value="CAI9162941.1"/>
    <property type="molecule type" value="Genomic_DNA"/>
</dbReference>
<keyword evidence="2" id="KW-1185">Reference proteome</keyword>
<organism evidence="1 2">
    <name type="scientific">Rangifer tarandus platyrhynchus</name>
    <name type="common">Svalbard reindeer</name>
    <dbReference type="NCBI Taxonomy" id="3082113"/>
    <lineage>
        <taxon>Eukaryota</taxon>
        <taxon>Metazoa</taxon>
        <taxon>Chordata</taxon>
        <taxon>Craniata</taxon>
        <taxon>Vertebrata</taxon>
        <taxon>Euteleostomi</taxon>
        <taxon>Mammalia</taxon>
        <taxon>Eutheria</taxon>
        <taxon>Laurasiatheria</taxon>
        <taxon>Artiodactyla</taxon>
        <taxon>Ruminantia</taxon>
        <taxon>Pecora</taxon>
        <taxon>Cervidae</taxon>
        <taxon>Odocoileinae</taxon>
        <taxon>Rangifer</taxon>
    </lineage>
</organism>
<protein>
    <submittedName>
        <fullName evidence="1">Uncharacterized protein</fullName>
    </submittedName>
</protein>
<sequence>MLRGESKKVCSQGSMFIQREESWQILGPLPPVPTTSAVLIPTSIPKSTPKRVCSDSCGLHRIIVNDEYTSRSGWFLFKKSVPYCILFPHLRALSHGHLCGSSSYTLDSFFLFCPGYWHMGSEFPDQGLNPYPAAVQVCSPNHWTTRELLGLFLLTAA</sequence>
<evidence type="ECO:0000313" key="1">
    <source>
        <dbReference type="EMBL" id="CAI9162941.1"/>
    </source>
</evidence>
<gene>
    <name evidence="1" type="ORF">MRATA1EN1_LOCUS11903</name>
</gene>
<evidence type="ECO:0000313" key="2">
    <source>
        <dbReference type="Proteomes" id="UP001176941"/>
    </source>
</evidence>
<accession>A0ABN8YPF5</accession>
<reference evidence="1" key="1">
    <citation type="submission" date="2023-04" db="EMBL/GenBank/DDBJ databases">
        <authorList>
            <consortium name="ELIXIR-Norway"/>
        </authorList>
    </citation>
    <scope>NUCLEOTIDE SEQUENCE [LARGE SCALE GENOMIC DNA]</scope>
</reference>
<proteinExistence type="predicted"/>
<name>A0ABN8YPF5_RANTA</name>
<dbReference type="Proteomes" id="UP001176941">
    <property type="component" value="Chromosome 21"/>
</dbReference>